<dbReference type="FunFam" id="1.10.220.10:FF:000009">
    <property type="entry name" value="Annexin"/>
    <property type="match status" value="1"/>
</dbReference>
<dbReference type="GO" id="GO:0001786">
    <property type="term" value="F:phosphatidylserine binding"/>
    <property type="evidence" value="ECO:0007669"/>
    <property type="project" value="TreeGrafter"/>
</dbReference>
<feature type="binding site" evidence="6">
    <location>
        <position position="286"/>
    </location>
    <ligand>
        <name>Ca(2+)</name>
        <dbReference type="ChEBI" id="CHEBI:29108"/>
        <label>1</label>
    </ligand>
</feature>
<evidence type="ECO:0000256" key="1">
    <source>
        <dbReference type="ARBA" id="ARBA00022723"/>
    </source>
</evidence>
<dbReference type="GO" id="GO:0009409">
    <property type="term" value="P:response to cold"/>
    <property type="evidence" value="ECO:0007669"/>
    <property type="project" value="TreeGrafter"/>
</dbReference>
<proteinExistence type="inferred from homology"/>
<dbReference type="GO" id="GO:0005737">
    <property type="term" value="C:cytoplasm"/>
    <property type="evidence" value="ECO:0007669"/>
    <property type="project" value="TreeGrafter"/>
</dbReference>
<dbReference type="Proteomes" id="UP000026962">
    <property type="component" value="Chromosome 1"/>
</dbReference>
<feature type="binding site" evidence="6">
    <location>
        <position position="26"/>
    </location>
    <ligand>
        <name>Ca(2+)</name>
        <dbReference type="ChEBI" id="CHEBI:29108"/>
        <label>1</label>
    </ligand>
</feature>
<dbReference type="Pfam" id="PF00191">
    <property type="entry name" value="Annexin"/>
    <property type="match status" value="4"/>
</dbReference>
<feature type="binding site" evidence="6">
    <location>
        <position position="68"/>
    </location>
    <ligand>
        <name>Ca(2+)</name>
        <dbReference type="ChEBI" id="CHEBI:29108"/>
        <label>1</label>
    </ligand>
</feature>
<keyword evidence="2 7" id="KW-0677">Repeat</keyword>
<keyword evidence="3 6" id="KW-0106">Calcium</keyword>
<evidence type="ECO:0000256" key="3">
    <source>
        <dbReference type="ARBA" id="ARBA00022837"/>
    </source>
</evidence>
<dbReference type="GO" id="GO:0009651">
    <property type="term" value="P:response to salt stress"/>
    <property type="evidence" value="ECO:0007669"/>
    <property type="project" value="TreeGrafter"/>
</dbReference>
<feature type="binding site" evidence="6">
    <location>
        <position position="327"/>
    </location>
    <ligand>
        <name>Ca(2+)</name>
        <dbReference type="ChEBI" id="CHEBI:29108"/>
        <label>1</label>
    </ligand>
</feature>
<reference evidence="8" key="2">
    <citation type="submission" date="2018-05" db="EMBL/GenBank/DDBJ databases">
        <title>OpunRS2 (Oryza punctata Reference Sequence Version 2).</title>
        <authorList>
            <person name="Zhang J."/>
            <person name="Kudrna D."/>
            <person name="Lee S."/>
            <person name="Talag J."/>
            <person name="Welchert J."/>
            <person name="Wing R.A."/>
        </authorList>
    </citation>
    <scope>NUCLEOTIDE SEQUENCE [LARGE SCALE GENOMIC DNA]</scope>
</reference>
<dbReference type="InterPro" id="IPR018502">
    <property type="entry name" value="Annexin_repeat"/>
</dbReference>
<dbReference type="InterPro" id="IPR037104">
    <property type="entry name" value="Annexin_sf"/>
</dbReference>
<evidence type="ECO:0000256" key="4">
    <source>
        <dbReference type="ARBA" id="ARBA00023216"/>
    </source>
</evidence>
<keyword evidence="5 7" id="KW-0111">Calcium/phospholipid-binding</keyword>
<dbReference type="SUPFAM" id="SSF47874">
    <property type="entry name" value="Annexin"/>
    <property type="match status" value="1"/>
</dbReference>
<dbReference type="Gramene" id="OPUNC01G17390.1">
    <property type="protein sequence ID" value="OPUNC01G17390.1"/>
    <property type="gene ID" value="OPUNC01G17390"/>
</dbReference>
<dbReference type="FunFam" id="1.10.220.10:FF:000008">
    <property type="entry name" value="Annexin"/>
    <property type="match status" value="1"/>
</dbReference>
<dbReference type="STRING" id="4537.A0A0E0JJ82"/>
<feature type="binding site" evidence="6">
    <location>
        <position position="326"/>
    </location>
    <ligand>
        <name>Ca(2+)</name>
        <dbReference type="ChEBI" id="CHEBI:29108"/>
        <label>1</label>
    </ligand>
</feature>
<feature type="binding site" evidence="6">
    <location>
        <position position="28"/>
    </location>
    <ligand>
        <name>Ca(2+)</name>
        <dbReference type="ChEBI" id="CHEBI:29108"/>
        <label>1</label>
    </ligand>
</feature>
<feature type="binding site" evidence="6">
    <location>
        <position position="24"/>
    </location>
    <ligand>
        <name>Ca(2+)</name>
        <dbReference type="ChEBI" id="CHEBI:29108"/>
        <label>1</label>
    </ligand>
</feature>
<dbReference type="HOGENOM" id="CLU_025300_0_1_1"/>
<evidence type="ECO:0000313" key="8">
    <source>
        <dbReference type="EnsemblPlants" id="OPUNC01G17390.1"/>
    </source>
</evidence>
<dbReference type="GO" id="GO:0005544">
    <property type="term" value="F:calcium-dependent phospholipid binding"/>
    <property type="evidence" value="ECO:0007669"/>
    <property type="project" value="UniProtKB-KW"/>
</dbReference>
<dbReference type="PRINTS" id="PR01814">
    <property type="entry name" value="ANNEXINPLANT"/>
</dbReference>
<dbReference type="FunFam" id="1.10.220.10:FF:000001">
    <property type="entry name" value="Annexin"/>
    <property type="match status" value="1"/>
</dbReference>
<dbReference type="eggNOG" id="KOG0819">
    <property type="taxonomic scope" value="Eukaryota"/>
</dbReference>
<keyword evidence="4 7" id="KW-0041">Annexin</keyword>
<evidence type="ECO:0000256" key="6">
    <source>
        <dbReference type="PIRSR" id="PIRSR609118-1"/>
    </source>
</evidence>
<dbReference type="AlphaFoldDB" id="A0A0E0JJ82"/>
<evidence type="ECO:0000256" key="7">
    <source>
        <dbReference type="RuleBase" id="RU003540"/>
    </source>
</evidence>
<keyword evidence="9" id="KW-1185">Reference proteome</keyword>
<evidence type="ECO:0000256" key="5">
    <source>
        <dbReference type="ARBA" id="ARBA00023302"/>
    </source>
</evidence>
<comment type="similarity">
    <text evidence="7">Belongs to the annexin family.</text>
</comment>
<dbReference type="FunFam" id="1.10.220.10:FF:000006">
    <property type="entry name" value="Annexin"/>
    <property type="match status" value="1"/>
</dbReference>
<feature type="binding site" evidence="6">
    <location>
        <position position="284"/>
    </location>
    <ligand>
        <name>Ca(2+)</name>
        <dbReference type="ChEBI" id="CHEBI:29108"/>
        <label>1</label>
    </ligand>
</feature>
<dbReference type="GO" id="GO:0009408">
    <property type="term" value="P:response to heat"/>
    <property type="evidence" value="ECO:0007669"/>
    <property type="project" value="TreeGrafter"/>
</dbReference>
<dbReference type="SMART" id="SM00335">
    <property type="entry name" value="ANX"/>
    <property type="match status" value="3"/>
</dbReference>
<sequence>MATVVVPPVTPSPAEDADALLKAFQGWGTDEQAVIAVLAHRDATQRKQIRLAYEENYNENLIQRLQSELSGDLEARVLQIFINTPQELKLVKPKLVKYRAMYHWVLDPVERQAVIANAATKCIHEDYAVIVEIACTNSSSELLAVKRTYHVLYKCSLEEDVAARATGNLRSLLLALVSTYRYGGDEVNDALAKSEAKILRETVTNGETDHGELIRIVGTRSRAQLNATFNWFRDERGTSITRATKALQHGADPTGYSHALRTAVRCISDANKYFVKVLRNAMHKSGTDEDSLTRVIVLHAEKDLKGIKDAFQKRTSVALEKAIGNDTSGDYKSFLMALLGSDI</sequence>
<organism evidence="8">
    <name type="scientific">Oryza punctata</name>
    <name type="common">Red rice</name>
    <dbReference type="NCBI Taxonomy" id="4537"/>
    <lineage>
        <taxon>Eukaryota</taxon>
        <taxon>Viridiplantae</taxon>
        <taxon>Streptophyta</taxon>
        <taxon>Embryophyta</taxon>
        <taxon>Tracheophyta</taxon>
        <taxon>Spermatophyta</taxon>
        <taxon>Magnoliopsida</taxon>
        <taxon>Liliopsida</taxon>
        <taxon>Poales</taxon>
        <taxon>Poaceae</taxon>
        <taxon>BOP clade</taxon>
        <taxon>Oryzoideae</taxon>
        <taxon>Oryzeae</taxon>
        <taxon>Oryzinae</taxon>
        <taxon>Oryza</taxon>
    </lineage>
</organism>
<evidence type="ECO:0000256" key="2">
    <source>
        <dbReference type="ARBA" id="ARBA00022737"/>
    </source>
</evidence>
<reference evidence="8" key="1">
    <citation type="submission" date="2015-04" db="UniProtKB">
        <authorList>
            <consortium name="EnsemblPlants"/>
        </authorList>
    </citation>
    <scope>IDENTIFICATION</scope>
</reference>
<dbReference type="PRINTS" id="PR00196">
    <property type="entry name" value="ANNEXIN"/>
</dbReference>
<dbReference type="Gene3D" id="1.10.220.10">
    <property type="entry name" value="Annexin"/>
    <property type="match status" value="4"/>
</dbReference>
<dbReference type="InterPro" id="IPR001464">
    <property type="entry name" value="Annexin"/>
</dbReference>
<dbReference type="GO" id="GO:0005886">
    <property type="term" value="C:plasma membrane"/>
    <property type="evidence" value="ECO:0007669"/>
    <property type="project" value="TreeGrafter"/>
</dbReference>
<protein>
    <recommendedName>
        <fullName evidence="7">Annexin</fullName>
    </recommendedName>
</protein>
<dbReference type="PANTHER" id="PTHR10502:SF193">
    <property type="entry name" value="ANNEXIN D8"/>
    <property type="match status" value="1"/>
</dbReference>
<name>A0A0E0JJ82_ORYPU</name>
<dbReference type="GO" id="GO:0005509">
    <property type="term" value="F:calcium ion binding"/>
    <property type="evidence" value="ECO:0007669"/>
    <property type="project" value="InterPro"/>
</dbReference>
<comment type="domain">
    <text evidence="7">A pair of annexin repeats may form one binding site for calcium and phospholipid.</text>
</comment>
<accession>A0A0E0JJ82</accession>
<dbReference type="InterPro" id="IPR009118">
    <property type="entry name" value="AnnexinD_plant"/>
</dbReference>
<dbReference type="PANTHER" id="PTHR10502">
    <property type="entry name" value="ANNEXIN"/>
    <property type="match status" value="1"/>
</dbReference>
<keyword evidence="1 6" id="KW-0479">Metal-binding</keyword>
<dbReference type="GO" id="GO:0009414">
    <property type="term" value="P:response to water deprivation"/>
    <property type="evidence" value="ECO:0007669"/>
    <property type="project" value="TreeGrafter"/>
</dbReference>
<dbReference type="PROSITE" id="PS51897">
    <property type="entry name" value="ANNEXIN_2"/>
    <property type="match status" value="3"/>
</dbReference>
<evidence type="ECO:0000313" key="9">
    <source>
        <dbReference type="Proteomes" id="UP000026962"/>
    </source>
</evidence>
<dbReference type="OMA" id="LQGNRDP"/>
<dbReference type="InterPro" id="IPR018252">
    <property type="entry name" value="Annexin_repeat_CS"/>
</dbReference>
<dbReference type="EnsemblPlants" id="OPUNC01G17390.1">
    <property type="protein sequence ID" value="OPUNC01G17390.1"/>
    <property type="gene ID" value="OPUNC01G17390"/>
</dbReference>
<dbReference type="PROSITE" id="PS00223">
    <property type="entry name" value="ANNEXIN_1"/>
    <property type="match status" value="1"/>
</dbReference>